<dbReference type="OrthoDB" id="1787138at2"/>
<evidence type="ECO:0000313" key="3">
    <source>
        <dbReference type="Proteomes" id="UP000184148"/>
    </source>
</evidence>
<accession>A0A1M4U7U4</accession>
<evidence type="ECO:0000256" key="1">
    <source>
        <dbReference type="SAM" id="Phobius"/>
    </source>
</evidence>
<feature type="transmembrane region" description="Helical" evidence="1">
    <location>
        <begin position="60"/>
        <end position="80"/>
    </location>
</feature>
<organism evidence="2 3">
    <name type="scientific">Desulforamulus putei DSM 12395</name>
    <dbReference type="NCBI Taxonomy" id="1121429"/>
    <lineage>
        <taxon>Bacteria</taxon>
        <taxon>Bacillati</taxon>
        <taxon>Bacillota</taxon>
        <taxon>Clostridia</taxon>
        <taxon>Eubacteriales</taxon>
        <taxon>Peptococcaceae</taxon>
        <taxon>Desulforamulus</taxon>
    </lineage>
</organism>
<protein>
    <submittedName>
        <fullName evidence="2">Putative membrane protein, TIGR04086 family</fullName>
    </submittedName>
</protein>
<feature type="transmembrane region" description="Helical" evidence="1">
    <location>
        <begin position="92"/>
        <end position="110"/>
    </location>
</feature>
<name>A0A1M4U7U4_9FIRM</name>
<dbReference type="Pfam" id="PF12670">
    <property type="entry name" value="DUF3792"/>
    <property type="match status" value="1"/>
</dbReference>
<proteinExistence type="predicted"/>
<keyword evidence="3" id="KW-1185">Reference proteome</keyword>
<dbReference type="EMBL" id="FQUY01000002">
    <property type="protein sequence ID" value="SHE52676.1"/>
    <property type="molecule type" value="Genomic_DNA"/>
</dbReference>
<keyword evidence="1" id="KW-0812">Transmembrane</keyword>
<dbReference type="Proteomes" id="UP000184148">
    <property type="component" value="Unassembled WGS sequence"/>
</dbReference>
<dbReference type="AlphaFoldDB" id="A0A1M4U7U4"/>
<sequence length="151" mass="15768">MGRLTFVQWHKHGVKGDRPFKRGAVGTGLVQAFSVTLSVFLMMGFVVVVTNQPVYHFSPAVLLTILVSAAVGGMGAGAAAGIRGWQHGGMTGLIYGMLFVAAGALTGLPVLDPVLINLAMAVLGAVGGVIGVNLPAVRKRAVRRRYLSSRK</sequence>
<feature type="transmembrane region" description="Helical" evidence="1">
    <location>
        <begin position="28"/>
        <end position="48"/>
    </location>
</feature>
<keyword evidence="1" id="KW-0472">Membrane</keyword>
<reference evidence="3" key="1">
    <citation type="submission" date="2016-11" db="EMBL/GenBank/DDBJ databases">
        <authorList>
            <person name="Varghese N."/>
            <person name="Submissions S."/>
        </authorList>
    </citation>
    <scope>NUCLEOTIDE SEQUENCE [LARGE SCALE GENOMIC DNA]</scope>
    <source>
        <strain evidence="3">DSM 12395</strain>
    </source>
</reference>
<gene>
    <name evidence="2" type="ORF">SAMN02745133_00611</name>
</gene>
<keyword evidence="1" id="KW-1133">Transmembrane helix</keyword>
<dbReference type="RefSeq" id="WP_073235506.1">
    <property type="nucleotide sequence ID" value="NZ_FQUY01000002.1"/>
</dbReference>
<feature type="transmembrane region" description="Helical" evidence="1">
    <location>
        <begin position="116"/>
        <end position="137"/>
    </location>
</feature>
<dbReference type="NCBIfam" id="TIGR04086">
    <property type="entry name" value="TIGR04086_membr"/>
    <property type="match status" value="1"/>
</dbReference>
<evidence type="ECO:0000313" key="2">
    <source>
        <dbReference type="EMBL" id="SHE52676.1"/>
    </source>
</evidence>
<dbReference type="InterPro" id="IPR023804">
    <property type="entry name" value="DUF3792_TM"/>
</dbReference>